<dbReference type="Proteomes" id="UP000826793">
    <property type="component" value="Unassembled WGS sequence"/>
</dbReference>
<sequence>MIVEFLQSGLLPTVLLLVRAVVPLLALYVVWRCYTSFKKGQRRRDPVIMLWDEASGTRFPVLYWENSIGRSKSCDIYLPDPSASRDHAVLLRRDEGWFICDTGSKSGVQVNGRTIEGRKLVNIGDRITMGATTLTMWNTDAQPREHRRAFTGFSKEAASPLKLMLTASFTLLLVALQGLCMNGELHPEQLIPFGAVLVMGWGLYIFSVGILHRVSFEIETVAFLLSGIGIQLLAAFDLSGIVTQLAAMLLGILLFCAMIWFMNDMDRVAKCRLWIGLVAILLLVATLVLGTNTYGSTNWIRIGPLSMQPSEFVKIAFIFVGTSTLDRLQTKKNIGEFLIFAGACIGLLALMPDFGMALILFATFLIIAFMRSGSVRTIALVLAGAVLAVFVVLTVKPYVLDRFMGWGHVWEHINDNLGYSQTRTLTYLASGGFFGVGLGNSYLASVFAADSDLVFGLLCEEQGLLLGLVILLAFVLWVFYARSDVTRSRSTFFSIAACAAAGMLLFQAALNVFGATDVLPMTGVTLPFISSGGSSLISVWGMMAFLKASDERTYAARRASRRSMREPSPPPPSRPPQRAPQSVPYRPQEAPSSRRGPSPAAPQRTPAGNAPPRGGAHARKPGGRHARKEV</sequence>
<feature type="domain" description="FHA" evidence="8">
    <location>
        <begin position="66"/>
        <end position="115"/>
    </location>
</feature>
<evidence type="ECO:0000256" key="1">
    <source>
        <dbReference type="ARBA" id="ARBA00004141"/>
    </source>
</evidence>
<feature type="transmembrane region" description="Helical" evidence="7">
    <location>
        <begin position="337"/>
        <end position="369"/>
    </location>
</feature>
<evidence type="ECO:0000256" key="4">
    <source>
        <dbReference type="ARBA" id="ARBA00022989"/>
    </source>
</evidence>
<evidence type="ECO:0000313" key="10">
    <source>
        <dbReference type="Proteomes" id="UP000826793"/>
    </source>
</evidence>
<evidence type="ECO:0000256" key="2">
    <source>
        <dbReference type="ARBA" id="ARBA00022692"/>
    </source>
</evidence>
<dbReference type="GO" id="GO:0008360">
    <property type="term" value="P:regulation of cell shape"/>
    <property type="evidence" value="ECO:0007669"/>
    <property type="project" value="UniProtKB-KW"/>
</dbReference>
<feature type="compositionally biased region" description="Low complexity" evidence="6">
    <location>
        <begin position="590"/>
        <end position="604"/>
    </location>
</feature>
<dbReference type="EMBL" id="DWXG01000022">
    <property type="protein sequence ID" value="HJB97473.1"/>
    <property type="molecule type" value="Genomic_DNA"/>
</dbReference>
<accession>A0A9D2SFC0</accession>
<dbReference type="PANTHER" id="PTHR30474:SF3">
    <property type="entry name" value="PEPTIDOGLYCAN GLYCOSYLTRANSFERASE RODA"/>
    <property type="match status" value="1"/>
</dbReference>
<reference evidence="9" key="1">
    <citation type="journal article" date="2021" name="PeerJ">
        <title>Extensive microbial diversity within the chicken gut microbiome revealed by metagenomics and culture.</title>
        <authorList>
            <person name="Gilroy R."/>
            <person name="Ravi A."/>
            <person name="Getino M."/>
            <person name="Pursley I."/>
            <person name="Horton D.L."/>
            <person name="Alikhan N.F."/>
            <person name="Baker D."/>
            <person name="Gharbi K."/>
            <person name="Hall N."/>
            <person name="Watson M."/>
            <person name="Adriaenssens E.M."/>
            <person name="Foster-Nyarko E."/>
            <person name="Jarju S."/>
            <person name="Secka A."/>
            <person name="Antonio M."/>
            <person name="Oren A."/>
            <person name="Chaudhuri R.R."/>
            <person name="La Ragione R."/>
            <person name="Hildebrand F."/>
            <person name="Pallen M.J."/>
        </authorList>
    </citation>
    <scope>NUCLEOTIDE SEQUENCE</scope>
    <source>
        <strain evidence="9">CHK185-1770</strain>
    </source>
</reference>
<feature type="transmembrane region" description="Helical" evidence="7">
    <location>
        <begin position="425"/>
        <end position="443"/>
    </location>
</feature>
<evidence type="ECO:0000313" key="9">
    <source>
        <dbReference type="EMBL" id="HJB97473.1"/>
    </source>
</evidence>
<organism evidence="9 10">
    <name type="scientific">Candidatus Acutalibacter pullicola</name>
    <dbReference type="NCBI Taxonomy" id="2838417"/>
    <lineage>
        <taxon>Bacteria</taxon>
        <taxon>Bacillati</taxon>
        <taxon>Bacillota</taxon>
        <taxon>Clostridia</taxon>
        <taxon>Eubacteriales</taxon>
        <taxon>Acutalibacteraceae</taxon>
        <taxon>Acutalibacter</taxon>
    </lineage>
</organism>
<evidence type="ECO:0000256" key="6">
    <source>
        <dbReference type="SAM" id="MobiDB-lite"/>
    </source>
</evidence>
<dbReference type="GO" id="GO:0005886">
    <property type="term" value="C:plasma membrane"/>
    <property type="evidence" value="ECO:0007669"/>
    <property type="project" value="TreeGrafter"/>
</dbReference>
<evidence type="ECO:0000256" key="7">
    <source>
        <dbReference type="SAM" id="Phobius"/>
    </source>
</evidence>
<dbReference type="AlphaFoldDB" id="A0A9D2SFC0"/>
<evidence type="ECO:0000259" key="8">
    <source>
        <dbReference type="PROSITE" id="PS50006"/>
    </source>
</evidence>
<feature type="transmembrane region" description="Helical" evidence="7">
    <location>
        <begin position="375"/>
        <end position="395"/>
    </location>
</feature>
<keyword evidence="2 7" id="KW-0812">Transmembrane</keyword>
<comment type="subcellular location">
    <subcellularLocation>
        <location evidence="1">Membrane</location>
        <topology evidence="1">Multi-pass membrane protein</topology>
    </subcellularLocation>
</comment>
<dbReference type="PROSITE" id="PS50006">
    <property type="entry name" value="FHA_DOMAIN"/>
    <property type="match status" value="1"/>
</dbReference>
<feature type="transmembrane region" description="Helical" evidence="7">
    <location>
        <begin position="14"/>
        <end position="34"/>
    </location>
</feature>
<comment type="caution">
    <text evidence="9">The sequence shown here is derived from an EMBL/GenBank/DDBJ whole genome shotgun (WGS) entry which is preliminary data.</text>
</comment>
<feature type="transmembrane region" description="Helical" evidence="7">
    <location>
        <begin position="161"/>
        <end position="179"/>
    </location>
</feature>
<dbReference type="InterPro" id="IPR000253">
    <property type="entry name" value="FHA_dom"/>
</dbReference>
<feature type="transmembrane region" description="Helical" evidence="7">
    <location>
        <begin position="191"/>
        <end position="211"/>
    </location>
</feature>
<evidence type="ECO:0000256" key="5">
    <source>
        <dbReference type="ARBA" id="ARBA00023136"/>
    </source>
</evidence>
<dbReference type="GO" id="GO:0032153">
    <property type="term" value="C:cell division site"/>
    <property type="evidence" value="ECO:0007669"/>
    <property type="project" value="TreeGrafter"/>
</dbReference>
<dbReference type="InterPro" id="IPR008984">
    <property type="entry name" value="SMAD_FHA_dom_sf"/>
</dbReference>
<dbReference type="Pfam" id="PF01098">
    <property type="entry name" value="FTSW_RODA_SPOVE"/>
    <property type="match status" value="1"/>
</dbReference>
<feature type="compositionally biased region" description="Pro residues" evidence="6">
    <location>
        <begin position="567"/>
        <end position="578"/>
    </location>
</feature>
<evidence type="ECO:0000256" key="3">
    <source>
        <dbReference type="ARBA" id="ARBA00022960"/>
    </source>
</evidence>
<protein>
    <submittedName>
        <fullName evidence="9">FtsW/RodA/SpoVE family cell cycle protein</fullName>
    </submittedName>
</protein>
<dbReference type="CDD" id="cd00060">
    <property type="entry name" value="FHA"/>
    <property type="match status" value="1"/>
</dbReference>
<dbReference type="SUPFAM" id="SSF49879">
    <property type="entry name" value="SMAD/FHA domain"/>
    <property type="match status" value="1"/>
</dbReference>
<feature type="transmembrane region" description="Helical" evidence="7">
    <location>
        <begin position="218"/>
        <end position="236"/>
    </location>
</feature>
<dbReference type="GO" id="GO:0051301">
    <property type="term" value="P:cell division"/>
    <property type="evidence" value="ECO:0007669"/>
    <property type="project" value="InterPro"/>
</dbReference>
<proteinExistence type="predicted"/>
<feature type="transmembrane region" description="Helical" evidence="7">
    <location>
        <begin position="526"/>
        <end position="548"/>
    </location>
</feature>
<feature type="transmembrane region" description="Helical" evidence="7">
    <location>
        <begin position="307"/>
        <end position="325"/>
    </location>
</feature>
<name>A0A9D2SFC0_9FIRM</name>
<feature type="transmembrane region" description="Helical" evidence="7">
    <location>
        <begin position="492"/>
        <end position="514"/>
    </location>
</feature>
<feature type="transmembrane region" description="Helical" evidence="7">
    <location>
        <begin position="242"/>
        <end position="261"/>
    </location>
</feature>
<keyword evidence="3" id="KW-0133">Cell shape</keyword>
<dbReference type="Gene3D" id="2.60.200.20">
    <property type="match status" value="1"/>
</dbReference>
<feature type="region of interest" description="Disordered" evidence="6">
    <location>
        <begin position="556"/>
        <end position="630"/>
    </location>
</feature>
<feature type="compositionally biased region" description="Basic residues" evidence="6">
    <location>
        <begin position="616"/>
        <end position="630"/>
    </location>
</feature>
<dbReference type="PANTHER" id="PTHR30474">
    <property type="entry name" value="CELL CYCLE PROTEIN"/>
    <property type="match status" value="1"/>
</dbReference>
<keyword evidence="4 7" id="KW-1133">Transmembrane helix</keyword>
<keyword evidence="5 7" id="KW-0472">Membrane</keyword>
<reference evidence="9" key="2">
    <citation type="submission" date="2021-04" db="EMBL/GenBank/DDBJ databases">
        <authorList>
            <person name="Gilroy R."/>
        </authorList>
    </citation>
    <scope>NUCLEOTIDE SEQUENCE</scope>
    <source>
        <strain evidence="9">CHK185-1770</strain>
    </source>
</reference>
<dbReference type="SMART" id="SM00240">
    <property type="entry name" value="FHA"/>
    <property type="match status" value="1"/>
</dbReference>
<dbReference type="Pfam" id="PF00498">
    <property type="entry name" value="FHA"/>
    <property type="match status" value="1"/>
</dbReference>
<dbReference type="InterPro" id="IPR001182">
    <property type="entry name" value="FtsW/RodA"/>
</dbReference>
<dbReference type="GO" id="GO:0015648">
    <property type="term" value="F:lipid-linked peptidoglycan transporter activity"/>
    <property type="evidence" value="ECO:0007669"/>
    <property type="project" value="TreeGrafter"/>
</dbReference>
<gene>
    <name evidence="9" type="ORF">H9710_02710</name>
</gene>
<feature type="transmembrane region" description="Helical" evidence="7">
    <location>
        <begin position="273"/>
        <end position="295"/>
    </location>
</feature>
<feature type="transmembrane region" description="Helical" evidence="7">
    <location>
        <begin position="463"/>
        <end position="480"/>
    </location>
</feature>